<proteinExistence type="predicted"/>
<sequence>MEPRLRLAEFKALYKAWKTKIPWIDHLLLGVLVWFEEKLLSTRVENEVNEAIKEWETLHDELFMDELLGPLYTEKPSASANSHSETSTRLPEMRLTAPWYVETYDEK</sequence>
<gene>
    <name evidence="1" type="ORF">SYPG_00055</name>
</gene>
<reference evidence="1 2" key="1">
    <citation type="submission" date="2010-10" db="EMBL/GenBank/DDBJ databases">
        <title>The Genome Sequence of Synechococcus phage S-CBP3.</title>
        <authorList>
            <consortium name="The Broad Institute Genome Sequencing Platform"/>
            <person name="Henn M.R."/>
            <person name="Chen F."/>
            <person name="Wang K."/>
            <person name="Levin J."/>
            <person name="Malboeuf C."/>
            <person name="Casali M."/>
            <person name="Russ C."/>
            <person name="Lennon N."/>
            <person name="Chapman S.B."/>
            <person name="Erlich R."/>
            <person name="Young S.K."/>
            <person name="Yandava C."/>
            <person name="Zeng Q."/>
            <person name="Alvarado L."/>
            <person name="Anderson S."/>
            <person name="Berlin A."/>
            <person name="Chen Z."/>
            <person name="Freedman E."/>
            <person name="Gellesch M."/>
            <person name="Goldberg J."/>
            <person name="Green L."/>
            <person name="Griggs A."/>
            <person name="Gujja S."/>
            <person name="Heilman E.R."/>
            <person name="Heiman D."/>
            <person name="Hollinger A."/>
            <person name="Howarth C."/>
            <person name="Larson L."/>
            <person name="Mehta T."/>
            <person name="Pearson M."/>
            <person name="Roberts A."/>
            <person name="Ryan E."/>
            <person name="Saif S."/>
            <person name="Shea T."/>
            <person name="Shenoy N."/>
            <person name="Sisk P."/>
            <person name="Stolte C."/>
            <person name="Sykes S."/>
            <person name="White J."/>
            <person name="Haas B."/>
            <person name="Nusbaum C."/>
            <person name="Birren B."/>
        </authorList>
    </citation>
    <scope>NUCLEOTIDE SEQUENCE [LARGE SCALE GENOMIC DNA]</scope>
    <source>
        <strain evidence="1 2">S-CBP3</strain>
    </source>
</reference>
<evidence type="ECO:0000313" key="1">
    <source>
        <dbReference type="EMBL" id="AFK66505.1"/>
    </source>
</evidence>
<accession>I3ULZ0</accession>
<evidence type="ECO:0000313" key="2">
    <source>
        <dbReference type="Proteomes" id="UP000297819"/>
    </source>
</evidence>
<name>I3ULZ0_9CAUD</name>
<protein>
    <submittedName>
        <fullName evidence="1">Uncharacterized protein</fullName>
    </submittedName>
</protein>
<keyword evidence="2" id="KW-1185">Reference proteome</keyword>
<dbReference type="EMBL" id="HQ633062">
    <property type="protein sequence ID" value="AFK66505.1"/>
    <property type="molecule type" value="Genomic_DNA"/>
</dbReference>
<dbReference type="Proteomes" id="UP000297819">
    <property type="component" value="Segment"/>
</dbReference>
<organism evidence="1 2">
    <name type="scientific">Synechococcus phage S-CBP3</name>
    <dbReference type="NCBI Taxonomy" id="756276"/>
    <lineage>
        <taxon>Viruses</taxon>
        <taxon>Duplodnaviria</taxon>
        <taxon>Heunggongvirae</taxon>
        <taxon>Uroviricota</taxon>
        <taxon>Caudoviricetes</taxon>
        <taxon>Autographivirales</taxon>
        <taxon>Lirvirus</taxon>
        <taxon>Lirvirus SCBP3</taxon>
    </lineage>
</organism>